<evidence type="ECO:0000313" key="3">
    <source>
        <dbReference type="Proteomes" id="UP001589818"/>
    </source>
</evidence>
<gene>
    <name evidence="2" type="ORF">ACFFJ8_12285</name>
</gene>
<dbReference type="PANTHER" id="PTHR37826:SF3">
    <property type="entry name" value="J DOMAIN-CONTAINING PROTEIN"/>
    <property type="match status" value="1"/>
</dbReference>
<keyword evidence="1" id="KW-1133">Transmembrane helix</keyword>
<evidence type="ECO:0000313" key="2">
    <source>
        <dbReference type="EMBL" id="MFC0392140.1"/>
    </source>
</evidence>
<evidence type="ECO:0000256" key="1">
    <source>
        <dbReference type="SAM" id="Phobius"/>
    </source>
</evidence>
<dbReference type="EMBL" id="JBHLVF010000017">
    <property type="protein sequence ID" value="MFC0392140.1"/>
    <property type="molecule type" value="Genomic_DNA"/>
</dbReference>
<keyword evidence="1" id="KW-0812">Transmembrane</keyword>
<keyword evidence="1" id="KW-0472">Membrane</keyword>
<dbReference type="Proteomes" id="UP001589818">
    <property type="component" value="Unassembled WGS sequence"/>
</dbReference>
<accession>A0ABV6JB78</accession>
<evidence type="ECO:0008006" key="4">
    <source>
        <dbReference type="Google" id="ProtNLM"/>
    </source>
</evidence>
<dbReference type="RefSeq" id="WP_204819258.1">
    <property type="nucleotide sequence ID" value="NZ_JANHOF010000003.1"/>
</dbReference>
<comment type="caution">
    <text evidence="2">The sequence shown here is derived from an EMBL/GenBank/DDBJ whole genome shotgun (WGS) entry which is preliminary data.</text>
</comment>
<keyword evidence="3" id="KW-1185">Reference proteome</keyword>
<sequence length="371" mass="42399">MAVEETTKPKTPVTFPCSGCGGPMLFDSESQTLKCEYCGKEDPIENSDQQPIEHDLDLSETEDPGLTDWGLRTQTVHCEKCGGESVIPQIETAALCAFCGSPKVLVEEDTTSIRPETMIPFQVSLTEAVAGFQAWKKKRWFIPNEFKKGKINSRLTGLYMPYWTYDSETASVYSAERGDYHYRNETRTRVVNGKTETYTERVRYTVWRRVGGEYDCSFDDILIPASVRYDRSLLEDLGNFDLRKLTGYKPEYLSGYIAEKYSVPRQEGWRKAGEKIDDTLRANIRAEIGGDEVRSLNVRTQYYDRTYKHMLLPVWNANYTYRTKPYRYMVNGQTGLVSGTVPRSPWKITFFVLLCVIAAAAAFIFFSQYSG</sequence>
<feature type="transmembrane region" description="Helical" evidence="1">
    <location>
        <begin position="348"/>
        <end position="366"/>
    </location>
</feature>
<dbReference type="PANTHER" id="PTHR37826">
    <property type="entry name" value="FLOTILLIN BAND_7_5 DOMAIN PROTEIN"/>
    <property type="match status" value="1"/>
</dbReference>
<name>A0ABV6JB78_9BACL</name>
<reference evidence="2 3" key="1">
    <citation type="submission" date="2024-09" db="EMBL/GenBank/DDBJ databases">
        <authorList>
            <person name="Sun Q."/>
            <person name="Mori K."/>
        </authorList>
    </citation>
    <scope>NUCLEOTIDE SEQUENCE [LARGE SCALE GENOMIC DNA]</scope>
    <source>
        <strain evidence="2 3">CCM 4839</strain>
    </source>
</reference>
<organism evidence="2 3">
    <name type="scientific">Paenibacillus mendelii</name>
    <dbReference type="NCBI Taxonomy" id="206163"/>
    <lineage>
        <taxon>Bacteria</taxon>
        <taxon>Bacillati</taxon>
        <taxon>Bacillota</taxon>
        <taxon>Bacilli</taxon>
        <taxon>Bacillales</taxon>
        <taxon>Paenibacillaceae</taxon>
        <taxon>Paenibacillus</taxon>
    </lineage>
</organism>
<protein>
    <recommendedName>
        <fullName evidence="4">TFIIB-type zinc ribbon-containing protein</fullName>
    </recommendedName>
</protein>
<proteinExistence type="predicted"/>